<organism evidence="1">
    <name type="scientific">mine drainage metagenome</name>
    <dbReference type="NCBI Taxonomy" id="410659"/>
    <lineage>
        <taxon>unclassified sequences</taxon>
        <taxon>metagenomes</taxon>
        <taxon>ecological metagenomes</taxon>
    </lineage>
</organism>
<gene>
    <name evidence="1" type="ORF">B1A_17468</name>
</gene>
<dbReference type="EMBL" id="AUZX01012846">
    <property type="protein sequence ID" value="EQD37652.1"/>
    <property type="molecule type" value="Genomic_DNA"/>
</dbReference>
<dbReference type="AlphaFoldDB" id="T0Z0F7"/>
<comment type="caution">
    <text evidence="1">The sequence shown here is derived from an EMBL/GenBank/DDBJ whole genome shotgun (WGS) entry which is preliminary data.</text>
</comment>
<protein>
    <submittedName>
        <fullName evidence="1">Uncharacterized protein</fullName>
    </submittedName>
</protein>
<accession>T0Z0F7</accession>
<reference evidence="1" key="2">
    <citation type="journal article" date="2014" name="ISME J.">
        <title>Microbial stratification in low pH oxic and suboxic macroscopic growths along an acid mine drainage.</title>
        <authorList>
            <person name="Mendez-Garcia C."/>
            <person name="Mesa V."/>
            <person name="Sprenger R.R."/>
            <person name="Richter M."/>
            <person name="Diez M.S."/>
            <person name="Solano J."/>
            <person name="Bargiela R."/>
            <person name="Golyshina O.V."/>
            <person name="Manteca A."/>
            <person name="Ramos J.L."/>
            <person name="Gallego J.R."/>
            <person name="Llorente I."/>
            <person name="Martins Dos Santos V.A."/>
            <person name="Jensen O.N."/>
            <person name="Pelaez A.I."/>
            <person name="Sanchez J."/>
            <person name="Ferrer M."/>
        </authorList>
    </citation>
    <scope>NUCLEOTIDE SEQUENCE</scope>
</reference>
<reference evidence="1" key="1">
    <citation type="submission" date="2013-08" db="EMBL/GenBank/DDBJ databases">
        <authorList>
            <person name="Mendez C."/>
            <person name="Richter M."/>
            <person name="Ferrer M."/>
            <person name="Sanchez J."/>
        </authorList>
    </citation>
    <scope>NUCLEOTIDE SEQUENCE</scope>
</reference>
<evidence type="ECO:0000313" key="1">
    <source>
        <dbReference type="EMBL" id="EQD37652.1"/>
    </source>
</evidence>
<proteinExistence type="predicted"/>
<sequence length="344" mass="37236">MPGICPAKEHFMGSTVVTARRIGALPTSTGIVYALFETSYESNCHPHRPREEAVAFGTYADVMHWVILACGATCGGMLCGKGGSLTPHGYFGAWMSAFDDARELRDQTLFFRAMLNCGSEREVAVTAMVAGALRKADLMSEADAYERGDEISLKLYQHVGLFRAILGDVSCKTPVLAPCRTGIAPLLGDFDARLNPPCATGTSPIPTVTMYKIDENNHVAFADGIGAYYGWRYSIMKWLVQSVAYDAHMKHGDGARVMKALAAQLDRAITHADAHAPESDGVVLVLPTSREVVSSWKQKHYDKVIAVLGLRFSLGQAREADLLRDACTLAPEGHFIQPGVLLAA</sequence>
<name>T0Z0F7_9ZZZZ</name>